<evidence type="ECO:0008006" key="3">
    <source>
        <dbReference type="Google" id="ProtNLM"/>
    </source>
</evidence>
<dbReference type="AlphaFoldDB" id="S0GTN7"/>
<organism evidence="1 2">
    <name type="scientific">Parabacteroides goldsteinii dnLKV18</name>
    <dbReference type="NCBI Taxonomy" id="1235789"/>
    <lineage>
        <taxon>Bacteria</taxon>
        <taxon>Pseudomonadati</taxon>
        <taxon>Bacteroidota</taxon>
        <taxon>Bacteroidia</taxon>
        <taxon>Bacteroidales</taxon>
        <taxon>Tannerellaceae</taxon>
        <taxon>Parabacteroides</taxon>
    </lineage>
</organism>
<dbReference type="HOGENOM" id="CLU_2047409_0_0_10"/>
<keyword evidence="2" id="KW-1185">Reference proteome</keyword>
<comment type="caution">
    <text evidence="1">The sequence shown here is derived from an EMBL/GenBank/DDBJ whole genome shotgun (WGS) entry which is preliminary data.</text>
</comment>
<dbReference type="RefSeq" id="WP_010803296.1">
    <property type="nucleotide sequence ID" value="NZ_KE159513.1"/>
</dbReference>
<dbReference type="EMBL" id="ASSQ01000005">
    <property type="protein sequence ID" value="EOS19030.1"/>
    <property type="molecule type" value="Genomic_DNA"/>
</dbReference>
<accession>S0GTN7</accession>
<dbReference type="Proteomes" id="UP000014140">
    <property type="component" value="Unassembled WGS sequence"/>
</dbReference>
<protein>
    <recommendedName>
        <fullName evidence="3">DUF2971 domain-containing protein</fullName>
    </recommendedName>
</protein>
<sequence>MKSIYHHTSFKVLKSIVTDTGLNFRASKYSNYTNGEYEWIKDKANAVIQEMCKEQSKPFDTDPMKFNPYIICFCGENLSREMWLNYVDSGNGIQIGVNTDIISSFSLKERDPDVLFGAFT</sequence>
<proteinExistence type="predicted"/>
<dbReference type="PATRIC" id="fig|1235789.3.peg.1206"/>
<gene>
    <name evidence="1" type="ORF">C803_01193</name>
</gene>
<evidence type="ECO:0000313" key="2">
    <source>
        <dbReference type="Proteomes" id="UP000014140"/>
    </source>
</evidence>
<reference evidence="1 2" key="1">
    <citation type="submission" date="2013-04" db="EMBL/GenBank/DDBJ databases">
        <title>The Genome Sequence of Parabacteroides goldsteinii dnLKV18.</title>
        <authorList>
            <consortium name="The Broad Institute Genomics Platform"/>
            <consortium name="The Broad Institute Genome Sequencing Center for Infectious Disease"/>
            <person name="Earl A."/>
            <person name="Xavier R."/>
            <person name="Kuhn K."/>
            <person name="Stappenbeck T."/>
            <person name="Walker B."/>
            <person name="Young S."/>
            <person name="Zeng Q."/>
            <person name="Gargeya S."/>
            <person name="Fitzgerald M."/>
            <person name="Haas B."/>
            <person name="Abouelleil A."/>
            <person name="Allen A.W."/>
            <person name="Alvarado L."/>
            <person name="Arachchi H.M."/>
            <person name="Berlin A.M."/>
            <person name="Chapman S.B."/>
            <person name="Gainer-Dewar J."/>
            <person name="Goldberg J."/>
            <person name="Griggs A."/>
            <person name="Gujja S."/>
            <person name="Hansen M."/>
            <person name="Howarth C."/>
            <person name="Imamovic A."/>
            <person name="Ireland A."/>
            <person name="Larimer J."/>
            <person name="McCowan C."/>
            <person name="Murphy C."/>
            <person name="Pearson M."/>
            <person name="Poon T.W."/>
            <person name="Priest M."/>
            <person name="Roberts A."/>
            <person name="Saif S."/>
            <person name="Shea T."/>
            <person name="Sisk P."/>
            <person name="Sykes S."/>
            <person name="Wortman J."/>
            <person name="Nusbaum C."/>
            <person name="Birren B."/>
        </authorList>
    </citation>
    <scope>NUCLEOTIDE SEQUENCE [LARGE SCALE GENOMIC DNA]</scope>
    <source>
        <strain evidence="2">dnLKV18</strain>
    </source>
</reference>
<evidence type="ECO:0000313" key="1">
    <source>
        <dbReference type="EMBL" id="EOS19030.1"/>
    </source>
</evidence>
<name>S0GTN7_9BACT</name>